<reference evidence="4" key="1">
    <citation type="submission" date="2016-10" db="EMBL/GenBank/DDBJ databases">
        <authorList>
            <person name="Varghese N."/>
            <person name="Submissions S."/>
        </authorList>
    </citation>
    <scope>NUCLEOTIDE SEQUENCE [LARGE SCALE GENOMIC DNA]</scope>
    <source>
        <strain evidence="4">CGMCC 1.12397</strain>
    </source>
</reference>
<evidence type="ECO:0000256" key="1">
    <source>
        <dbReference type="SAM" id="Phobius"/>
    </source>
</evidence>
<dbReference type="EMBL" id="FNKQ01000005">
    <property type="protein sequence ID" value="SDR06144.1"/>
    <property type="molecule type" value="Genomic_DNA"/>
</dbReference>
<protein>
    <submittedName>
        <fullName evidence="3">Uncharacterized protein</fullName>
    </submittedName>
</protein>
<name>A0A1H1FYS0_9EURY</name>
<reference evidence="2 5" key="3">
    <citation type="submission" date="2018-07" db="EMBL/GenBank/DDBJ databases">
        <title>Genome sequence of extremly halophilic archaeon Halopelagius longus strain BC12-B1.</title>
        <authorList>
            <person name="Zhang X."/>
        </authorList>
    </citation>
    <scope>NUCLEOTIDE SEQUENCE [LARGE SCALE GENOMIC DNA]</scope>
    <source>
        <strain evidence="2 5">BC12-B1</strain>
    </source>
</reference>
<keyword evidence="1" id="KW-1133">Transmembrane helix</keyword>
<proteinExistence type="predicted"/>
<keyword evidence="1" id="KW-0472">Membrane</keyword>
<feature type="transmembrane region" description="Helical" evidence="1">
    <location>
        <begin position="64"/>
        <end position="81"/>
    </location>
</feature>
<dbReference type="Proteomes" id="UP000255421">
    <property type="component" value="Unassembled WGS sequence"/>
</dbReference>
<dbReference type="EMBL" id="QQST01000003">
    <property type="protein sequence ID" value="RDI69945.1"/>
    <property type="molecule type" value="Genomic_DNA"/>
</dbReference>
<dbReference type="AlphaFoldDB" id="A0A1H1FYS0"/>
<reference evidence="3" key="2">
    <citation type="submission" date="2016-10" db="EMBL/GenBank/DDBJ databases">
        <authorList>
            <person name="de Groot N.N."/>
        </authorList>
    </citation>
    <scope>NUCLEOTIDE SEQUENCE [LARGE SCALE GENOMIC DNA]</scope>
    <source>
        <strain evidence="3">CGMCC 1.12397</strain>
    </source>
</reference>
<keyword evidence="1" id="KW-0812">Transmembrane</keyword>
<evidence type="ECO:0000313" key="5">
    <source>
        <dbReference type="Proteomes" id="UP000255421"/>
    </source>
</evidence>
<evidence type="ECO:0000313" key="4">
    <source>
        <dbReference type="Proteomes" id="UP000199289"/>
    </source>
</evidence>
<dbReference type="Proteomes" id="UP000199289">
    <property type="component" value="Unassembled WGS sequence"/>
</dbReference>
<accession>A0A1H1FYS0</accession>
<evidence type="ECO:0000313" key="2">
    <source>
        <dbReference type="EMBL" id="RDI69945.1"/>
    </source>
</evidence>
<keyword evidence="5" id="KW-1185">Reference proteome</keyword>
<organism evidence="3 4">
    <name type="scientific">Halopelagius longus</name>
    <dbReference type="NCBI Taxonomy" id="1236180"/>
    <lineage>
        <taxon>Archaea</taxon>
        <taxon>Methanobacteriati</taxon>
        <taxon>Methanobacteriota</taxon>
        <taxon>Stenosarchaea group</taxon>
        <taxon>Halobacteria</taxon>
        <taxon>Halobacteriales</taxon>
        <taxon>Haloferacaceae</taxon>
    </lineage>
</organism>
<sequence>MEFVGIVAVATILGVSGYNVRTAYGSRSWANLAVHILGLFAASLGAVEFFGLRVPLGVAPASGIKIIALLMALILLANYLLQRFAPRARRSSG</sequence>
<gene>
    <name evidence="2" type="ORF">DWB78_17520</name>
    <name evidence="3" type="ORF">SAMN05216278_3409</name>
</gene>
<feature type="transmembrane region" description="Helical" evidence="1">
    <location>
        <begin position="33"/>
        <end position="52"/>
    </location>
</feature>
<dbReference type="RefSeq" id="WP_092538908.1">
    <property type="nucleotide sequence ID" value="NZ_FNKQ01000005.1"/>
</dbReference>
<evidence type="ECO:0000313" key="3">
    <source>
        <dbReference type="EMBL" id="SDR06144.1"/>
    </source>
</evidence>